<evidence type="ECO:0000256" key="1">
    <source>
        <dbReference type="SAM" id="MobiDB-lite"/>
    </source>
</evidence>
<evidence type="ECO:0000313" key="2">
    <source>
        <dbReference type="EMBL" id="SFT36725.1"/>
    </source>
</evidence>
<organism evidence="2 3">
    <name type="scientific">Actinopolyspora righensis</name>
    <dbReference type="NCBI Taxonomy" id="995060"/>
    <lineage>
        <taxon>Bacteria</taxon>
        <taxon>Bacillati</taxon>
        <taxon>Actinomycetota</taxon>
        <taxon>Actinomycetes</taxon>
        <taxon>Actinopolysporales</taxon>
        <taxon>Actinopolysporaceae</taxon>
        <taxon>Actinopolyspora</taxon>
        <taxon>Actinopolyspora alba group</taxon>
    </lineage>
</organism>
<feature type="compositionally biased region" description="Polar residues" evidence="1">
    <location>
        <begin position="167"/>
        <end position="176"/>
    </location>
</feature>
<feature type="region of interest" description="Disordered" evidence="1">
    <location>
        <begin position="208"/>
        <end position="227"/>
    </location>
</feature>
<dbReference type="EMBL" id="FPAT01000001">
    <property type="protein sequence ID" value="SFT36725.1"/>
    <property type="molecule type" value="Genomic_DNA"/>
</dbReference>
<accession>A0A1I6XEH0</accession>
<protein>
    <submittedName>
        <fullName evidence="2">Uncharacterized protein</fullName>
    </submittedName>
</protein>
<sequence length="227" mass="25405">MIRTTTGTTRIAHRTVDEVPRKTETGRITRAASCHWTPKAVSTESHISLRRAHPHDPLRDTGMKNSAFRRRVKTRGRGAEYLPVHQVIGQLKRSSPVLFPCPCDQRRIAEQAPSRAAPLSTARGDALGNRQPGERDGLLTNHRDSDGVRFHGGAEGRAAPGRPRRVTSPSRATPPSRTAWRRHVAREPLRLPPVLTSDPPFMKRFTDYDSDYSSKQDLSSTKHRNTC</sequence>
<dbReference type="AlphaFoldDB" id="A0A1I6XEH0"/>
<gene>
    <name evidence="2" type="ORF">SAMN04487904_101524</name>
</gene>
<keyword evidence="3" id="KW-1185">Reference proteome</keyword>
<evidence type="ECO:0000313" key="3">
    <source>
        <dbReference type="Proteomes" id="UP000199165"/>
    </source>
</evidence>
<feature type="compositionally biased region" description="Basic and acidic residues" evidence="1">
    <location>
        <begin position="132"/>
        <end position="154"/>
    </location>
</feature>
<name>A0A1I6XEH0_9ACTN</name>
<dbReference type="STRING" id="995060.SAMN04487904_101524"/>
<dbReference type="Proteomes" id="UP000199165">
    <property type="component" value="Unassembled WGS sequence"/>
</dbReference>
<feature type="region of interest" description="Disordered" evidence="1">
    <location>
        <begin position="110"/>
        <end position="185"/>
    </location>
</feature>
<reference evidence="3" key="1">
    <citation type="submission" date="2016-10" db="EMBL/GenBank/DDBJ databases">
        <authorList>
            <person name="Varghese N."/>
            <person name="Submissions S."/>
        </authorList>
    </citation>
    <scope>NUCLEOTIDE SEQUENCE [LARGE SCALE GENOMIC DNA]</scope>
    <source>
        <strain evidence="3">DSM 45501</strain>
    </source>
</reference>
<proteinExistence type="predicted"/>